<comment type="cofactor">
    <cofactor evidence="1">
        <name>Mg(2+)</name>
        <dbReference type="ChEBI" id="CHEBI:18420"/>
    </cofactor>
</comment>
<dbReference type="EMBL" id="LXND01000050">
    <property type="protein sequence ID" value="OAD63997.1"/>
    <property type="molecule type" value="Genomic_DNA"/>
</dbReference>
<dbReference type="InterPro" id="IPR024932">
    <property type="entry name" value="ApbE"/>
</dbReference>
<accession>A0ABX2UG25</accession>
<evidence type="ECO:0000256" key="2">
    <source>
        <dbReference type="ARBA" id="ARBA00011955"/>
    </source>
</evidence>
<name>A0ABX2UG25_9LACO</name>
<keyword evidence="13" id="KW-1185">Reference proteome</keyword>
<comment type="similarity">
    <text evidence="11">Belongs to the ApbE family.</text>
</comment>
<sequence>MGTIISLTLFQNRPQVVTTVYQYLVDAEKKFSANNDNSEIMRINQSAGIRPVSVSPAVFDLIKRAVMYSKKFPNSFNVAIGPLVKLWDIGFSGQRVPSATEIRQKLKAVAITGIELNESQLQVYLKYPGMAIDLGAIAKGYFADQIAFQLKRWGIKDAIIDLGGNVVTLGHNQLAKNSDWQIGIQDPKKTRGEILGKVQLPACSAVTSGIGERNFKVRDKFYHHIISPRTGYPVENDVAQVTIFSPSSIQGEVLATVAFFAGITAGQQLVKQMPNVAAIFVTRAGEIKLTSDLNFKKIA</sequence>
<evidence type="ECO:0000256" key="3">
    <source>
        <dbReference type="ARBA" id="ARBA00016337"/>
    </source>
</evidence>
<dbReference type="Pfam" id="PF02424">
    <property type="entry name" value="ApbE"/>
    <property type="match status" value="1"/>
</dbReference>
<proteinExistence type="inferred from homology"/>
<dbReference type="EC" id="2.7.1.180" evidence="2 11"/>
<evidence type="ECO:0000256" key="1">
    <source>
        <dbReference type="ARBA" id="ARBA00001946"/>
    </source>
</evidence>
<dbReference type="InterPro" id="IPR003374">
    <property type="entry name" value="ApbE-like_sf"/>
</dbReference>
<gene>
    <name evidence="12" type="ORF">A7K95_00565</name>
</gene>
<dbReference type="RefSeq" id="WP_068806621.1">
    <property type="nucleotide sequence ID" value="NZ_LXND01000050.1"/>
</dbReference>
<dbReference type="PANTHER" id="PTHR30040">
    <property type="entry name" value="THIAMINE BIOSYNTHESIS LIPOPROTEIN APBE"/>
    <property type="match status" value="1"/>
</dbReference>
<evidence type="ECO:0000313" key="13">
    <source>
        <dbReference type="Proteomes" id="UP000077280"/>
    </source>
</evidence>
<evidence type="ECO:0000256" key="7">
    <source>
        <dbReference type="ARBA" id="ARBA00022827"/>
    </source>
</evidence>
<keyword evidence="6 11" id="KW-0479">Metal-binding</keyword>
<keyword evidence="8 11" id="KW-0460">Magnesium</keyword>
<evidence type="ECO:0000256" key="8">
    <source>
        <dbReference type="ARBA" id="ARBA00022842"/>
    </source>
</evidence>
<evidence type="ECO:0000256" key="9">
    <source>
        <dbReference type="ARBA" id="ARBA00031306"/>
    </source>
</evidence>
<evidence type="ECO:0000313" key="12">
    <source>
        <dbReference type="EMBL" id="OAD63997.1"/>
    </source>
</evidence>
<protein>
    <recommendedName>
        <fullName evidence="3 11">FAD:protein FMN transferase</fullName>
        <ecNumber evidence="2 11">2.7.1.180</ecNumber>
    </recommendedName>
    <alternativeName>
        <fullName evidence="9 11">Flavin transferase</fullName>
    </alternativeName>
</protein>
<comment type="catalytic activity">
    <reaction evidence="10 11">
        <text>L-threonyl-[protein] + FAD = FMN-L-threonyl-[protein] + AMP + H(+)</text>
        <dbReference type="Rhea" id="RHEA:36847"/>
        <dbReference type="Rhea" id="RHEA-COMP:11060"/>
        <dbReference type="Rhea" id="RHEA-COMP:11061"/>
        <dbReference type="ChEBI" id="CHEBI:15378"/>
        <dbReference type="ChEBI" id="CHEBI:30013"/>
        <dbReference type="ChEBI" id="CHEBI:57692"/>
        <dbReference type="ChEBI" id="CHEBI:74257"/>
        <dbReference type="ChEBI" id="CHEBI:456215"/>
        <dbReference type="EC" id="2.7.1.180"/>
    </reaction>
</comment>
<evidence type="ECO:0000256" key="10">
    <source>
        <dbReference type="ARBA" id="ARBA00048540"/>
    </source>
</evidence>
<keyword evidence="4 11" id="KW-0285">Flavoprotein</keyword>
<organism evidence="12 13">
    <name type="scientific">Pediococcus parvulus</name>
    <dbReference type="NCBI Taxonomy" id="54062"/>
    <lineage>
        <taxon>Bacteria</taxon>
        <taxon>Bacillati</taxon>
        <taxon>Bacillota</taxon>
        <taxon>Bacilli</taxon>
        <taxon>Lactobacillales</taxon>
        <taxon>Lactobacillaceae</taxon>
        <taxon>Pediococcus</taxon>
    </lineage>
</organism>
<evidence type="ECO:0000256" key="11">
    <source>
        <dbReference type="PIRNR" id="PIRNR006268"/>
    </source>
</evidence>
<evidence type="ECO:0000256" key="6">
    <source>
        <dbReference type="ARBA" id="ARBA00022723"/>
    </source>
</evidence>
<dbReference type="Proteomes" id="UP000077280">
    <property type="component" value="Unassembled WGS sequence"/>
</dbReference>
<evidence type="ECO:0000256" key="4">
    <source>
        <dbReference type="ARBA" id="ARBA00022630"/>
    </source>
</evidence>
<evidence type="ECO:0000256" key="5">
    <source>
        <dbReference type="ARBA" id="ARBA00022679"/>
    </source>
</evidence>
<dbReference type="PANTHER" id="PTHR30040:SF2">
    <property type="entry name" value="FAD:PROTEIN FMN TRANSFERASE"/>
    <property type="match status" value="1"/>
</dbReference>
<reference evidence="12 13" key="1">
    <citation type="submission" date="2016-05" db="EMBL/GenBank/DDBJ databases">
        <title>Draft genome sequence of Pediococcus parvulus 2.6, a probiotic beta-glucan producer strain.</title>
        <authorList>
            <person name="Mohedano M.L."/>
            <person name="Perez-Ramos A."/>
            <person name="Duenas M.T."/>
            <person name="Lamontanara A."/>
            <person name="Orru L."/>
            <person name="Spano G."/>
            <person name="Capozzi V."/>
            <person name="Lopez P."/>
        </authorList>
    </citation>
    <scope>NUCLEOTIDE SEQUENCE [LARGE SCALE GENOMIC DNA]</scope>
    <source>
        <strain evidence="12 13">2.6</strain>
    </source>
</reference>
<keyword evidence="5 11" id="KW-0808">Transferase</keyword>
<dbReference type="SUPFAM" id="SSF143631">
    <property type="entry name" value="ApbE-like"/>
    <property type="match status" value="1"/>
</dbReference>
<dbReference type="Gene3D" id="3.10.520.10">
    <property type="entry name" value="ApbE-like domains"/>
    <property type="match status" value="1"/>
</dbReference>
<dbReference type="PIRSF" id="PIRSF006268">
    <property type="entry name" value="ApbE"/>
    <property type="match status" value="1"/>
</dbReference>
<comment type="caution">
    <text evidence="12">The sequence shown here is derived from an EMBL/GenBank/DDBJ whole genome shotgun (WGS) entry which is preliminary data.</text>
</comment>
<keyword evidence="7 11" id="KW-0274">FAD</keyword>